<proteinExistence type="predicted"/>
<dbReference type="EMBL" id="ML178835">
    <property type="protein sequence ID" value="TFK99214.1"/>
    <property type="molecule type" value="Genomic_DNA"/>
</dbReference>
<keyword evidence="1" id="KW-0812">Transmembrane</keyword>
<evidence type="ECO:0000256" key="1">
    <source>
        <dbReference type="SAM" id="Phobius"/>
    </source>
</evidence>
<evidence type="ECO:0000313" key="3">
    <source>
        <dbReference type="Proteomes" id="UP000305067"/>
    </source>
</evidence>
<sequence length="321" mass="36286">MAHFGGEAGAALVFLIAYAALFFWMLYAYQTHKIKWKSRWSLVFFHVTVRVASQGCGLAFGIHGFENTDVFLAYLILGAEGYFTLVLCTFRFLVSWQERNLPSGESWLEPRRKASEKHKKLKLIASILLGPLALVVFARNFMAIVHFMLVLANAAIITGGSYLAGADYTDFDSPETQNRLNIAKIARTSGQSVFLACNVAMGVAIAKQMWDCRRDSREKKIHPTLIILGIAWFPLIVRGIFGVLQSAVWDLSYYNPGNYQSTGFTPRFVAIEYVLGVLTEWLACVLLNLTWFTSRNDPARRKPEELEQEAELRKLHHHENA</sequence>
<keyword evidence="1" id="KW-0472">Membrane</keyword>
<gene>
    <name evidence="2" type="ORF">BDV98DRAFT_571888</name>
</gene>
<feature type="transmembrane region" description="Helical" evidence="1">
    <location>
        <begin position="121"/>
        <end position="138"/>
    </location>
</feature>
<keyword evidence="3" id="KW-1185">Reference proteome</keyword>
<feature type="transmembrane region" description="Helical" evidence="1">
    <location>
        <begin position="12"/>
        <end position="29"/>
    </location>
</feature>
<dbReference type="Proteomes" id="UP000305067">
    <property type="component" value="Unassembled WGS sequence"/>
</dbReference>
<dbReference type="OrthoDB" id="2560628at2759"/>
<evidence type="ECO:0000313" key="2">
    <source>
        <dbReference type="EMBL" id="TFK99214.1"/>
    </source>
</evidence>
<feature type="transmembrane region" description="Helical" evidence="1">
    <location>
        <begin position="224"/>
        <end position="248"/>
    </location>
</feature>
<dbReference type="PANTHER" id="PTHR42109:SF2">
    <property type="entry name" value="INTEGRAL MEMBRANE PROTEIN"/>
    <property type="match status" value="1"/>
</dbReference>
<accession>A0A5C3QAY4</accession>
<feature type="transmembrane region" description="Helical" evidence="1">
    <location>
        <begin position="41"/>
        <end position="65"/>
    </location>
</feature>
<name>A0A5C3QAY4_9AGAR</name>
<keyword evidence="1" id="KW-1133">Transmembrane helix</keyword>
<protein>
    <submittedName>
        <fullName evidence="2">Uncharacterized protein</fullName>
    </submittedName>
</protein>
<reference evidence="2 3" key="1">
    <citation type="journal article" date="2019" name="Nat. Ecol. Evol.">
        <title>Megaphylogeny resolves global patterns of mushroom evolution.</title>
        <authorList>
            <person name="Varga T."/>
            <person name="Krizsan K."/>
            <person name="Foldi C."/>
            <person name="Dima B."/>
            <person name="Sanchez-Garcia M."/>
            <person name="Sanchez-Ramirez S."/>
            <person name="Szollosi G.J."/>
            <person name="Szarkandi J.G."/>
            <person name="Papp V."/>
            <person name="Albert L."/>
            <person name="Andreopoulos W."/>
            <person name="Angelini C."/>
            <person name="Antonin V."/>
            <person name="Barry K.W."/>
            <person name="Bougher N.L."/>
            <person name="Buchanan P."/>
            <person name="Buyck B."/>
            <person name="Bense V."/>
            <person name="Catcheside P."/>
            <person name="Chovatia M."/>
            <person name="Cooper J."/>
            <person name="Damon W."/>
            <person name="Desjardin D."/>
            <person name="Finy P."/>
            <person name="Geml J."/>
            <person name="Haridas S."/>
            <person name="Hughes K."/>
            <person name="Justo A."/>
            <person name="Karasinski D."/>
            <person name="Kautmanova I."/>
            <person name="Kiss B."/>
            <person name="Kocsube S."/>
            <person name="Kotiranta H."/>
            <person name="LaButti K.M."/>
            <person name="Lechner B.E."/>
            <person name="Liimatainen K."/>
            <person name="Lipzen A."/>
            <person name="Lukacs Z."/>
            <person name="Mihaltcheva S."/>
            <person name="Morgado L.N."/>
            <person name="Niskanen T."/>
            <person name="Noordeloos M.E."/>
            <person name="Ohm R.A."/>
            <person name="Ortiz-Santana B."/>
            <person name="Ovrebo C."/>
            <person name="Racz N."/>
            <person name="Riley R."/>
            <person name="Savchenko A."/>
            <person name="Shiryaev A."/>
            <person name="Soop K."/>
            <person name="Spirin V."/>
            <person name="Szebenyi C."/>
            <person name="Tomsovsky M."/>
            <person name="Tulloss R.E."/>
            <person name="Uehling J."/>
            <person name="Grigoriev I.V."/>
            <person name="Vagvolgyi C."/>
            <person name="Papp T."/>
            <person name="Martin F.M."/>
            <person name="Miettinen O."/>
            <person name="Hibbett D.S."/>
            <person name="Nagy L.G."/>
        </authorList>
    </citation>
    <scope>NUCLEOTIDE SEQUENCE [LARGE SCALE GENOMIC DNA]</scope>
    <source>
        <strain evidence="2 3">CBS 309.79</strain>
    </source>
</reference>
<feature type="transmembrane region" description="Helical" evidence="1">
    <location>
        <begin position="268"/>
        <end position="292"/>
    </location>
</feature>
<organism evidence="2 3">
    <name type="scientific">Pterulicium gracile</name>
    <dbReference type="NCBI Taxonomy" id="1884261"/>
    <lineage>
        <taxon>Eukaryota</taxon>
        <taxon>Fungi</taxon>
        <taxon>Dikarya</taxon>
        <taxon>Basidiomycota</taxon>
        <taxon>Agaricomycotina</taxon>
        <taxon>Agaricomycetes</taxon>
        <taxon>Agaricomycetidae</taxon>
        <taxon>Agaricales</taxon>
        <taxon>Pleurotineae</taxon>
        <taxon>Pterulaceae</taxon>
        <taxon>Pterulicium</taxon>
    </lineage>
</organism>
<feature type="transmembrane region" description="Helical" evidence="1">
    <location>
        <begin position="71"/>
        <end position="94"/>
    </location>
</feature>
<feature type="transmembrane region" description="Helical" evidence="1">
    <location>
        <begin position="144"/>
        <end position="164"/>
    </location>
</feature>
<dbReference type="PANTHER" id="PTHR42109">
    <property type="entry name" value="UNPLACED GENOMIC SCAFFOLD UM_SCAF_CONTIG_1.265, WHOLE GENOME SHOTGUN SEQUENCE"/>
    <property type="match status" value="1"/>
</dbReference>
<dbReference type="AlphaFoldDB" id="A0A5C3QAY4"/>